<feature type="transmembrane region" description="Helical" evidence="10">
    <location>
        <begin position="286"/>
        <end position="319"/>
    </location>
</feature>
<dbReference type="Gene3D" id="1.20.1740.10">
    <property type="entry name" value="Amino acid/polyamine transporter I"/>
    <property type="match status" value="1"/>
</dbReference>
<dbReference type="NCBIfam" id="TIGR00905">
    <property type="entry name" value="2A0302"/>
    <property type="match status" value="1"/>
</dbReference>
<feature type="transmembrane region" description="Helical" evidence="10">
    <location>
        <begin position="104"/>
        <end position="130"/>
    </location>
</feature>
<proteinExistence type="inferred from homology"/>
<evidence type="ECO:0000256" key="7">
    <source>
        <dbReference type="ARBA" id="ARBA00022989"/>
    </source>
</evidence>
<reference evidence="11 13" key="1">
    <citation type="journal article" date="2015" name="Biotechnol. Bioeng.">
        <title>Genome sequence and phenotypic characterization of Caulobacter segnis.</title>
        <authorList>
            <person name="Patel S."/>
            <person name="Fletcher B."/>
            <person name="Scott D.C."/>
            <person name="Ely B."/>
        </authorList>
    </citation>
    <scope>NUCLEOTIDE SEQUENCE [LARGE SCALE GENOMIC DNA]</scope>
    <source>
        <strain evidence="11 13">PS02</strain>
    </source>
</reference>
<feature type="transmembrane region" description="Helical" evidence="10">
    <location>
        <begin position="367"/>
        <end position="388"/>
    </location>
</feature>
<keyword evidence="7 10" id="KW-1133">Transmembrane helix</keyword>
<keyword evidence="14" id="KW-1185">Reference proteome</keyword>
<feature type="transmembrane region" description="Helical" evidence="10">
    <location>
        <begin position="161"/>
        <end position="186"/>
    </location>
</feature>
<dbReference type="InterPro" id="IPR002293">
    <property type="entry name" value="AA/rel_permease1"/>
</dbReference>
<dbReference type="PATRIC" id="fig|1705578.3.peg.4230"/>
<evidence type="ECO:0000256" key="4">
    <source>
        <dbReference type="ARBA" id="ARBA00022475"/>
    </source>
</evidence>
<dbReference type="InterPro" id="IPR022461">
    <property type="entry name" value="Arg/Orn_antiprt_ArcD"/>
</dbReference>
<keyword evidence="5 10" id="KW-0812">Transmembrane</keyword>
<feature type="transmembrane region" description="Helical" evidence="10">
    <location>
        <begin position="206"/>
        <end position="231"/>
    </location>
</feature>
<name>A0A166TFK8_9CLOT</name>
<dbReference type="GO" id="GO:1903826">
    <property type="term" value="P:L-arginine transmembrane transport"/>
    <property type="evidence" value="ECO:0007669"/>
    <property type="project" value="InterPro"/>
</dbReference>
<evidence type="ECO:0000256" key="6">
    <source>
        <dbReference type="ARBA" id="ARBA00022970"/>
    </source>
</evidence>
<sequence>MEDNKLVEDNELSENNKLGLFSLIALVIGSMIGGGAFSLPGDMAKGASAGAIIIGWLITGIGMIALAFVYQNLSMKRPDLNGGIYSYAKAGFGDYMGFNSAWGYWLSALIGNVSYLVMMFGAVGYFFPVFGKGNNLASVVCASIMLWLIQGLILKGVKQAAIVNVITTIAKLVPIFLFIIIAIIMFKVNIFTLDFWGGSTPSLGGVVAQVKSTMLVTLWVFIGIEGAVVVSGRAKRRSDVGKATVIGLVGTLVIYILITLLSLGIMNRARLSALDTPSMAYVLESVVGKWGAIVINLGLVISLLGATLGWTLLAAEIPYIAAKDGMFPKVFAKENKNGSAVNSLWITNILVEISLILTLFSSSTYQILYSIASGAILIPYFLSALFGLKFELMSKEENGRTKNIIIASVATIYTAWLVYAAGLKYVLLETILFAIGIVAFTIASKENNSNKKKDYIFLSYEKVIALIFLVAGIVAVVMLATGKLSIS</sequence>
<dbReference type="Pfam" id="PF13520">
    <property type="entry name" value="AA_permease_2"/>
    <property type="match status" value="1"/>
</dbReference>
<dbReference type="InterPro" id="IPR050367">
    <property type="entry name" value="APC_superfamily"/>
</dbReference>
<dbReference type="NCBIfam" id="TIGR03810">
    <property type="entry name" value="arg_ornith_anti"/>
    <property type="match status" value="1"/>
</dbReference>
<dbReference type="EMBL" id="LITQ01000011">
    <property type="protein sequence ID" value="OAA93624.1"/>
    <property type="molecule type" value="Genomic_DNA"/>
</dbReference>
<dbReference type="InterPro" id="IPR004754">
    <property type="entry name" value="Amino_acid_antiprt"/>
</dbReference>
<feature type="transmembrane region" description="Helical" evidence="10">
    <location>
        <begin position="243"/>
        <end position="266"/>
    </location>
</feature>
<reference evidence="12 14" key="2">
    <citation type="journal article" date="2016" name="Front. Microbiol.">
        <title>Industrial Acetogenic Biocatalysts: A Comparative Metabolic and Genomic Analysis.</title>
        <authorList>
            <person name="Bengelsdorf F."/>
            <person name="Poehlein A."/>
            <person name="Sonja S."/>
            <person name="Erz C."/>
            <person name="Hummel T."/>
            <person name="Hoffmeister S."/>
            <person name="Daniel R."/>
            <person name="Durre P."/>
        </authorList>
    </citation>
    <scope>NUCLEOTIDE SEQUENCE [LARGE SCALE GENOMIC DNA]</scope>
    <source>
        <strain evidence="12 14">PTA-10522</strain>
    </source>
</reference>
<dbReference type="PIRSF" id="PIRSF006060">
    <property type="entry name" value="AA_transporter"/>
    <property type="match status" value="1"/>
</dbReference>
<feature type="transmembrane region" description="Helical" evidence="10">
    <location>
        <begin position="400"/>
        <end position="419"/>
    </location>
</feature>
<keyword evidence="8 10" id="KW-0472">Membrane</keyword>
<protein>
    <recommendedName>
        <fullName evidence="9">Arginine-ornithine antiporter</fullName>
    </recommendedName>
</protein>
<dbReference type="Proteomes" id="UP000077384">
    <property type="component" value="Unassembled WGS sequence"/>
</dbReference>
<evidence type="ECO:0000313" key="14">
    <source>
        <dbReference type="Proteomes" id="UP000093694"/>
    </source>
</evidence>
<feature type="transmembrane region" description="Helical" evidence="10">
    <location>
        <begin position="463"/>
        <end position="486"/>
    </location>
</feature>
<evidence type="ECO:0000256" key="2">
    <source>
        <dbReference type="ARBA" id="ARBA00008220"/>
    </source>
</evidence>
<keyword evidence="6" id="KW-0029">Amino-acid transport</keyword>
<dbReference type="EMBL" id="LROR01000045">
    <property type="protein sequence ID" value="OBR94401.1"/>
    <property type="molecule type" value="Genomic_DNA"/>
</dbReference>
<dbReference type="PANTHER" id="PTHR42770:SF4">
    <property type="entry name" value="ARGININE_ORNITHINE ANTIPORTER-RELATED"/>
    <property type="match status" value="1"/>
</dbReference>
<evidence type="ECO:0000256" key="5">
    <source>
        <dbReference type="ARBA" id="ARBA00022692"/>
    </source>
</evidence>
<gene>
    <name evidence="11" type="primary">arcD_2</name>
    <name evidence="12" type="synonym">arcD_1</name>
    <name evidence="12" type="ORF">CLCOS_19000</name>
    <name evidence="11" type="ORF">WX73_04120</name>
</gene>
<feature type="transmembrane region" description="Helical" evidence="10">
    <location>
        <begin position="425"/>
        <end position="443"/>
    </location>
</feature>
<evidence type="ECO:0000256" key="1">
    <source>
        <dbReference type="ARBA" id="ARBA00004651"/>
    </source>
</evidence>
<dbReference type="GO" id="GO:0006527">
    <property type="term" value="P:L-arginine catabolic process"/>
    <property type="evidence" value="ECO:0007669"/>
    <property type="project" value="UniProtKB-UniRule"/>
</dbReference>
<comment type="similarity">
    <text evidence="2">Belongs to the amino acid-polyamine-organocation (APC) superfamily. Basic amino acid/polyamine antiporter (APA) (TC 2.A.3.2) family.</text>
</comment>
<accession>A0A166TFK8</accession>
<dbReference type="RefSeq" id="WP_063600781.1">
    <property type="nucleotide sequence ID" value="NZ_LITQ01000011.1"/>
</dbReference>
<dbReference type="GO" id="GO:0005886">
    <property type="term" value="C:plasma membrane"/>
    <property type="evidence" value="ECO:0007669"/>
    <property type="project" value="UniProtKB-SubCell"/>
</dbReference>
<dbReference type="GO" id="GO:0043858">
    <property type="term" value="F:arginine:ornithine antiporter activity"/>
    <property type="evidence" value="ECO:0007669"/>
    <property type="project" value="UniProtKB-UniRule"/>
</dbReference>
<evidence type="ECO:0000256" key="9">
    <source>
        <dbReference type="NCBIfam" id="TIGR03810"/>
    </source>
</evidence>
<evidence type="ECO:0000256" key="3">
    <source>
        <dbReference type="ARBA" id="ARBA00022448"/>
    </source>
</evidence>
<feature type="transmembrane region" description="Helical" evidence="10">
    <location>
        <begin position="20"/>
        <end position="39"/>
    </location>
</feature>
<dbReference type="Proteomes" id="UP000093694">
    <property type="component" value="Unassembled WGS sequence"/>
</dbReference>
<evidence type="ECO:0000313" key="11">
    <source>
        <dbReference type="EMBL" id="OAA93624.1"/>
    </source>
</evidence>
<feature type="transmembrane region" description="Helical" evidence="10">
    <location>
        <begin position="51"/>
        <end position="70"/>
    </location>
</feature>
<comment type="subcellular location">
    <subcellularLocation>
        <location evidence="1">Cell membrane</location>
        <topology evidence="1">Multi-pass membrane protein</topology>
    </subcellularLocation>
</comment>
<feature type="transmembrane region" description="Helical" evidence="10">
    <location>
        <begin position="136"/>
        <end position="154"/>
    </location>
</feature>
<feature type="transmembrane region" description="Helical" evidence="10">
    <location>
        <begin position="340"/>
        <end position="361"/>
    </location>
</feature>
<evidence type="ECO:0000256" key="10">
    <source>
        <dbReference type="SAM" id="Phobius"/>
    </source>
</evidence>
<comment type="caution">
    <text evidence="11">The sequence shown here is derived from an EMBL/GenBank/DDBJ whole genome shotgun (WGS) entry which is preliminary data.</text>
</comment>
<keyword evidence="4" id="KW-1003">Cell membrane</keyword>
<organism evidence="11 13">
    <name type="scientific">Clostridium coskatii</name>
    <dbReference type="NCBI Taxonomy" id="1705578"/>
    <lineage>
        <taxon>Bacteria</taxon>
        <taxon>Bacillati</taxon>
        <taxon>Bacillota</taxon>
        <taxon>Clostridia</taxon>
        <taxon>Eubacteriales</taxon>
        <taxon>Clostridiaceae</taxon>
        <taxon>Clostridium</taxon>
    </lineage>
</organism>
<keyword evidence="3" id="KW-0813">Transport</keyword>
<dbReference type="AlphaFoldDB" id="A0A166TFK8"/>
<dbReference type="PANTHER" id="PTHR42770">
    <property type="entry name" value="AMINO ACID TRANSPORTER-RELATED"/>
    <property type="match status" value="1"/>
</dbReference>
<evidence type="ECO:0000313" key="12">
    <source>
        <dbReference type="EMBL" id="OBR94401.1"/>
    </source>
</evidence>
<evidence type="ECO:0000313" key="13">
    <source>
        <dbReference type="Proteomes" id="UP000077384"/>
    </source>
</evidence>
<evidence type="ECO:0000256" key="8">
    <source>
        <dbReference type="ARBA" id="ARBA00023136"/>
    </source>
</evidence>